<dbReference type="GO" id="GO:0046872">
    <property type="term" value="F:metal ion binding"/>
    <property type="evidence" value="ECO:0007669"/>
    <property type="project" value="UniProtKB-KW"/>
</dbReference>
<dbReference type="EC" id="4.99.1.9" evidence="7"/>
<comment type="subcellular location">
    <subcellularLocation>
        <location evidence="7">Cytoplasm</location>
    </subcellularLocation>
</comment>
<evidence type="ECO:0000256" key="2">
    <source>
        <dbReference type="ARBA" id="ARBA00023004"/>
    </source>
</evidence>
<evidence type="ECO:0000256" key="4">
    <source>
        <dbReference type="ARBA" id="ARBA00023239"/>
    </source>
</evidence>
<keyword evidence="5 7" id="KW-0627">Porphyrin biosynthesis</keyword>
<feature type="binding site" evidence="7">
    <location>
        <position position="191"/>
    </location>
    <ligand>
        <name>Fe-coproporphyrin III</name>
        <dbReference type="ChEBI" id="CHEBI:68438"/>
    </ligand>
</feature>
<dbReference type="UniPathway" id="UPA00252"/>
<feature type="compositionally biased region" description="Low complexity" evidence="9">
    <location>
        <begin position="7"/>
        <end position="43"/>
    </location>
</feature>
<protein>
    <recommendedName>
        <fullName evidence="7">Coproporphyrin III ferrochelatase</fullName>
        <ecNumber evidence="7">4.99.1.9</ecNumber>
    </recommendedName>
</protein>
<dbReference type="GO" id="GO:0005737">
    <property type="term" value="C:cytoplasm"/>
    <property type="evidence" value="ECO:0007669"/>
    <property type="project" value="UniProtKB-SubCell"/>
</dbReference>
<keyword evidence="7" id="KW-0963">Cytoplasm</keyword>
<dbReference type="GO" id="GO:0004325">
    <property type="term" value="F:ferrochelatase activity"/>
    <property type="evidence" value="ECO:0007669"/>
    <property type="project" value="UniProtKB-UniRule"/>
</dbReference>
<dbReference type="EMBL" id="SGWY01000001">
    <property type="protein sequence ID" value="RZS68848.1"/>
    <property type="molecule type" value="Genomic_DNA"/>
</dbReference>
<reference evidence="10 11" key="1">
    <citation type="submission" date="2019-02" db="EMBL/GenBank/DDBJ databases">
        <title>Genomic Encyclopedia of Type Strains, Phase IV (KMG-IV): sequencing the most valuable type-strain genomes for metagenomic binning, comparative biology and taxonomic classification.</title>
        <authorList>
            <person name="Goeker M."/>
        </authorList>
    </citation>
    <scope>NUCLEOTIDE SEQUENCE [LARGE SCALE GENOMIC DNA]</scope>
    <source>
        <strain evidence="10 11">DSM 43045</strain>
    </source>
</reference>
<evidence type="ECO:0000256" key="6">
    <source>
        <dbReference type="ARBA" id="ARBA00024536"/>
    </source>
</evidence>
<dbReference type="Proteomes" id="UP000293289">
    <property type="component" value="Unassembled WGS sequence"/>
</dbReference>
<feature type="binding site" evidence="7">
    <location>
        <position position="260"/>
    </location>
    <ligand>
        <name>Fe(2+)</name>
        <dbReference type="ChEBI" id="CHEBI:29033"/>
    </ligand>
</feature>
<comment type="similarity">
    <text evidence="7 8">Belongs to the ferrochelatase family.</text>
</comment>
<feature type="binding site" evidence="7">
    <location>
        <position position="353"/>
    </location>
    <ligand>
        <name>Fe(2+)</name>
        <dbReference type="ChEBI" id="CHEBI:29033"/>
    </ligand>
</feature>
<dbReference type="SUPFAM" id="SSF53800">
    <property type="entry name" value="Chelatase"/>
    <property type="match status" value="1"/>
</dbReference>
<dbReference type="HAMAP" id="MF_00323">
    <property type="entry name" value="Ferrochelatase"/>
    <property type="match status" value="1"/>
</dbReference>
<sequence length="439" mass="45976">MAAVNLGSTGASGTAGTDAPRTDAAGTDAPATAHRGHKPAPAASAPCAIGAIVPGATPAAQQGAEHVTEPVAYDAILLAGFGGPEGQDDVIPFLRNVTSGRGIPDERLEEVAHHYRHFGGVSPINEQNRQLKAALEAELASRGIDLPVLWGNRNWDPYLNDALDEARAAGYSKLIAIATSAYSSYSSCRQYREDFADALADTGLGEGPDAIQIDKVRQFFDHPGFVRPFVEGVRDGIAGLEASVPGLDRTTEVEVLFATHSIPSTDAAKSGPAERGFGEGGAYAAQHLAVAEVVMREAGASDVPWQLVFQSRSGPPSMPWLEPDINDAIAELPAAGRKAVVIVPLGFVSDHMEVLWDLDNEALETAGEHGLAAVRVPTPGTHPAYVAGLVDLVLERVNGTPTADRPAVTELGPWYDVCRPGCCENVRLGFRPALAGIAP</sequence>
<feature type="binding site" evidence="7">
    <location>
        <position position="122"/>
    </location>
    <ligand>
        <name>Fe-coproporphyrin III</name>
        <dbReference type="ChEBI" id="CHEBI:68438"/>
    </ligand>
</feature>
<feature type="region of interest" description="Disordered" evidence="9">
    <location>
        <begin position="1"/>
        <end position="43"/>
    </location>
</feature>
<keyword evidence="2 7" id="KW-0408">Iron</keyword>
<dbReference type="InterPro" id="IPR033644">
    <property type="entry name" value="Ferrochelatase_C"/>
</dbReference>
<comment type="function">
    <text evidence="7">Involved in coproporphyrin-dependent heme b biosynthesis. Catalyzes the insertion of ferrous iron into coproporphyrin III to form Fe-coproporphyrin III.</text>
</comment>
<evidence type="ECO:0000313" key="10">
    <source>
        <dbReference type="EMBL" id="RZS68848.1"/>
    </source>
</evidence>
<name>A0A4Q7MMT0_9MICO</name>
<keyword evidence="3 7" id="KW-0350">Heme biosynthesis</keyword>
<keyword evidence="4 7" id="KW-0456">Lyase</keyword>
<organism evidence="10 11">
    <name type="scientific">Agromyces ramosus</name>
    <dbReference type="NCBI Taxonomy" id="33879"/>
    <lineage>
        <taxon>Bacteria</taxon>
        <taxon>Bacillati</taxon>
        <taxon>Actinomycetota</taxon>
        <taxon>Actinomycetes</taxon>
        <taxon>Micrococcales</taxon>
        <taxon>Microbacteriaceae</taxon>
        <taxon>Agromyces</taxon>
    </lineage>
</organism>
<evidence type="ECO:0000256" key="9">
    <source>
        <dbReference type="SAM" id="MobiDB-lite"/>
    </source>
</evidence>
<dbReference type="PANTHER" id="PTHR11108">
    <property type="entry name" value="FERROCHELATASE"/>
    <property type="match status" value="1"/>
</dbReference>
<evidence type="ECO:0000256" key="7">
    <source>
        <dbReference type="HAMAP-Rule" id="MF_00323"/>
    </source>
</evidence>
<dbReference type="OrthoDB" id="9776380at2"/>
<gene>
    <name evidence="7" type="primary">cpfC</name>
    <name evidence="10" type="ORF">EV187_1286</name>
</gene>
<dbReference type="NCBIfam" id="NF000689">
    <property type="entry name" value="PRK00035.2-1"/>
    <property type="match status" value="1"/>
</dbReference>
<dbReference type="InterPro" id="IPR033659">
    <property type="entry name" value="Ferrochelatase_N"/>
</dbReference>
<dbReference type="Gene3D" id="3.40.50.1400">
    <property type="match status" value="2"/>
</dbReference>
<comment type="catalytic activity">
    <reaction evidence="6">
        <text>Fe-coproporphyrin III + 2 H(+) = coproporphyrin III + Fe(2+)</text>
        <dbReference type="Rhea" id="RHEA:49572"/>
        <dbReference type="ChEBI" id="CHEBI:15378"/>
        <dbReference type="ChEBI" id="CHEBI:29033"/>
        <dbReference type="ChEBI" id="CHEBI:68438"/>
        <dbReference type="ChEBI" id="CHEBI:131725"/>
        <dbReference type="EC" id="4.99.1.9"/>
    </reaction>
    <physiologicalReaction direction="right-to-left" evidence="6">
        <dbReference type="Rhea" id="RHEA:49574"/>
    </physiologicalReaction>
</comment>
<dbReference type="InterPro" id="IPR001015">
    <property type="entry name" value="Ferrochelatase"/>
</dbReference>
<keyword evidence="7" id="KW-0479">Metal-binding</keyword>
<accession>A0A4Q7MMT0</accession>
<dbReference type="CDD" id="cd00419">
    <property type="entry name" value="Ferrochelatase_C"/>
    <property type="match status" value="1"/>
</dbReference>
<proteinExistence type="inferred from homology"/>
<evidence type="ECO:0000256" key="8">
    <source>
        <dbReference type="RuleBase" id="RU004185"/>
    </source>
</evidence>
<evidence type="ECO:0000256" key="3">
    <source>
        <dbReference type="ARBA" id="ARBA00023133"/>
    </source>
</evidence>
<dbReference type="CDD" id="cd03411">
    <property type="entry name" value="Ferrochelatase_N"/>
    <property type="match status" value="1"/>
</dbReference>
<comment type="caution">
    <text evidence="10">The sequence shown here is derived from an EMBL/GenBank/DDBJ whole genome shotgun (WGS) entry which is preliminary data.</text>
</comment>
<evidence type="ECO:0000256" key="5">
    <source>
        <dbReference type="ARBA" id="ARBA00023244"/>
    </source>
</evidence>
<dbReference type="Pfam" id="PF00762">
    <property type="entry name" value="Ferrochelatase"/>
    <property type="match status" value="1"/>
</dbReference>
<keyword evidence="11" id="KW-1185">Reference proteome</keyword>
<comment type="caution">
    <text evidence="7">Lacks conserved residue(s) required for the propagation of feature annotation.</text>
</comment>
<evidence type="ECO:0000256" key="1">
    <source>
        <dbReference type="ARBA" id="ARBA00004744"/>
    </source>
</evidence>
<dbReference type="AlphaFoldDB" id="A0A4Q7MMT0"/>
<dbReference type="GO" id="GO:0006783">
    <property type="term" value="P:heme biosynthetic process"/>
    <property type="evidence" value="ECO:0007669"/>
    <property type="project" value="UniProtKB-UniRule"/>
</dbReference>
<evidence type="ECO:0000313" key="11">
    <source>
        <dbReference type="Proteomes" id="UP000293289"/>
    </source>
</evidence>
<dbReference type="PANTHER" id="PTHR11108:SF1">
    <property type="entry name" value="FERROCHELATASE, MITOCHONDRIAL"/>
    <property type="match status" value="1"/>
</dbReference>
<comment type="pathway">
    <text evidence="1 7">Porphyrin-containing compound metabolism; protoheme biosynthesis.</text>
</comment>